<proteinExistence type="predicted"/>
<dbReference type="RefSeq" id="WP_320686414.1">
    <property type="nucleotide sequence ID" value="NZ_JAXBLV010000126.1"/>
</dbReference>
<comment type="caution">
    <text evidence="2">The sequence shown here is derived from an EMBL/GenBank/DDBJ whole genome shotgun (WGS) entry which is preliminary data.</text>
</comment>
<dbReference type="Pfam" id="PF14568">
    <property type="entry name" value="SUKH_6"/>
    <property type="match status" value="1"/>
</dbReference>
<dbReference type="EMBL" id="JAXBLV010000126">
    <property type="protein sequence ID" value="MDY3559701.1"/>
    <property type="molecule type" value="Genomic_DNA"/>
</dbReference>
<feature type="non-terminal residue" evidence="2">
    <location>
        <position position="1"/>
    </location>
</feature>
<dbReference type="Proteomes" id="UP001272242">
    <property type="component" value="Unassembled WGS sequence"/>
</dbReference>
<evidence type="ECO:0000259" key="1">
    <source>
        <dbReference type="SMART" id="SM00860"/>
    </source>
</evidence>
<evidence type="ECO:0000313" key="3">
    <source>
        <dbReference type="Proteomes" id="UP001272242"/>
    </source>
</evidence>
<keyword evidence="3" id="KW-1185">Reference proteome</keyword>
<organism evidence="2 3">
    <name type="scientific">Gemmata algarum</name>
    <dbReference type="NCBI Taxonomy" id="2975278"/>
    <lineage>
        <taxon>Bacteria</taxon>
        <taxon>Pseudomonadati</taxon>
        <taxon>Planctomycetota</taxon>
        <taxon>Planctomycetia</taxon>
        <taxon>Gemmatales</taxon>
        <taxon>Gemmataceae</taxon>
        <taxon>Gemmata</taxon>
    </lineage>
</organism>
<feature type="domain" description="Knr4/Smi1-like" evidence="1">
    <location>
        <begin position="28"/>
        <end position="148"/>
    </location>
</feature>
<gene>
    <name evidence="2" type="ORF">R5W23_000715</name>
</gene>
<reference evidence="3" key="1">
    <citation type="journal article" date="2023" name="Mar. Drugs">
        <title>Gemmata algarum, a Novel Planctomycete Isolated from an Algal Mat, Displays Antimicrobial Activity.</title>
        <authorList>
            <person name="Kumar G."/>
            <person name="Kallscheuer N."/>
            <person name="Kashif M."/>
            <person name="Ahamad S."/>
            <person name="Jagadeeshwari U."/>
            <person name="Pannikurungottu S."/>
            <person name="Haufschild T."/>
            <person name="Kabuu M."/>
            <person name="Sasikala C."/>
            <person name="Jogler C."/>
            <person name="Ramana C."/>
        </authorList>
    </citation>
    <scope>NUCLEOTIDE SEQUENCE [LARGE SCALE GENOMIC DNA]</scope>
    <source>
        <strain evidence="3">JC673</strain>
    </source>
</reference>
<dbReference type="InterPro" id="IPR037883">
    <property type="entry name" value="Knr4/Smi1-like_sf"/>
</dbReference>
<name>A0ABU5EWM1_9BACT</name>
<sequence length="161" mass="18150">QRARQMDEVAALLLRMRELEPEVYVNGPLAEEKIRELEAAFGRPMPPSYRAFLARFGGFSIVDNSWSGAYDGKIVGGGGCVWSDTTRGREWCQLPDHYLVVEPDQDGFVCLDFSRTSPDGEHPVIYHMPFRETPFNELGPNYSAYLIGSLRAMVEAWDDGD</sequence>
<protein>
    <submittedName>
        <fullName evidence="2">SMI1/KNR4 family protein</fullName>
    </submittedName>
</protein>
<dbReference type="Gene3D" id="3.40.1580.10">
    <property type="entry name" value="SMI1/KNR4-like"/>
    <property type="match status" value="1"/>
</dbReference>
<dbReference type="SUPFAM" id="SSF160631">
    <property type="entry name" value="SMI1/KNR4-like"/>
    <property type="match status" value="1"/>
</dbReference>
<evidence type="ECO:0000313" key="2">
    <source>
        <dbReference type="EMBL" id="MDY3559701.1"/>
    </source>
</evidence>
<accession>A0ABU5EWM1</accession>
<dbReference type="InterPro" id="IPR018958">
    <property type="entry name" value="Knr4/Smi1-like_dom"/>
</dbReference>
<dbReference type="SMART" id="SM00860">
    <property type="entry name" value="SMI1_KNR4"/>
    <property type="match status" value="1"/>
</dbReference>